<dbReference type="AlphaFoldDB" id="A0A0G3XGL4"/>
<feature type="domain" description="GspL periplasmic" evidence="11">
    <location>
        <begin position="240"/>
        <end position="372"/>
    </location>
</feature>
<evidence type="ECO:0000256" key="8">
    <source>
        <dbReference type="ARBA" id="ARBA00022989"/>
    </source>
</evidence>
<dbReference type="PATRIC" id="fig|1348774.3.peg.2711"/>
<dbReference type="Gene3D" id="3.30.420.380">
    <property type="match status" value="1"/>
</dbReference>
<keyword evidence="3" id="KW-0813">Transport</keyword>
<dbReference type="Proteomes" id="UP000035287">
    <property type="component" value="Chromosome"/>
</dbReference>
<evidence type="ECO:0000256" key="9">
    <source>
        <dbReference type="ARBA" id="ARBA00023136"/>
    </source>
</evidence>
<dbReference type="RefSeq" id="WP_047821512.1">
    <property type="nucleotide sequence ID" value="NZ_CP011770.1"/>
</dbReference>
<evidence type="ECO:0000259" key="11">
    <source>
        <dbReference type="Pfam" id="PF12693"/>
    </source>
</evidence>
<keyword evidence="6" id="KW-0812">Transmembrane</keyword>
<dbReference type="InterPro" id="IPR007812">
    <property type="entry name" value="T2SS_protein-GspL"/>
</dbReference>
<dbReference type="InterPro" id="IPR025691">
    <property type="entry name" value="GspL_pp_dom"/>
</dbReference>
<keyword evidence="9" id="KW-0472">Membrane</keyword>
<dbReference type="STRING" id="1348774.AB433_12900"/>
<keyword evidence="5" id="KW-0997">Cell inner membrane</keyword>
<dbReference type="GO" id="GO:0005886">
    <property type="term" value="C:plasma membrane"/>
    <property type="evidence" value="ECO:0007669"/>
    <property type="project" value="UniProtKB-SubCell"/>
</dbReference>
<evidence type="ECO:0000256" key="5">
    <source>
        <dbReference type="ARBA" id="ARBA00022519"/>
    </source>
</evidence>
<comment type="similarity">
    <text evidence="2">Belongs to the GSP L family.</text>
</comment>
<dbReference type="GO" id="GO:0009276">
    <property type="term" value="C:Gram-negative-bacterium-type cell wall"/>
    <property type="evidence" value="ECO:0007669"/>
    <property type="project" value="InterPro"/>
</dbReference>
<evidence type="ECO:0000256" key="3">
    <source>
        <dbReference type="ARBA" id="ARBA00022448"/>
    </source>
</evidence>
<accession>A0A0G3XGL4</accession>
<protein>
    <submittedName>
        <fullName evidence="12">Uncharacterized protein</fullName>
    </submittedName>
</protein>
<evidence type="ECO:0000259" key="10">
    <source>
        <dbReference type="Pfam" id="PF05134"/>
    </source>
</evidence>
<dbReference type="Pfam" id="PF05134">
    <property type="entry name" value="T2SSL"/>
    <property type="match status" value="1"/>
</dbReference>
<dbReference type="NCBIfam" id="TIGR01709">
    <property type="entry name" value="typeII_sec_gspL"/>
    <property type="match status" value="1"/>
</dbReference>
<evidence type="ECO:0000256" key="7">
    <source>
        <dbReference type="ARBA" id="ARBA00022927"/>
    </source>
</evidence>
<evidence type="ECO:0000256" key="2">
    <source>
        <dbReference type="ARBA" id="ARBA00005318"/>
    </source>
</evidence>
<dbReference type="InterPro" id="IPR024230">
    <property type="entry name" value="GspL_cyto_dom"/>
</dbReference>
<name>A0A0G3XGL4_9SPHN</name>
<sequence length="391" mass="40548">MALRLNHDVPPESGPETASAAAGWIVLLGEAPRADWRVWRVSGDRLSGGDALTPGEDATPWDEDEVHRVIALAPAALAPVRIVPRGDMPMAQALAATRLDPPGLRGAPEATHVAVAAGADGETVLSAAVAKTDMDVWLAELAANGVDAAAILPAALALPAAEAGQVMTGTLGAQPLARSPAMAFAGEDDLVAALAPDAQVVEADEEALARRMLAQFAAPELDLRQGAYALPRVSYFRLPDWRQLARMTAILALLVLAIFLVETVKLNLDADAREDAAIAAAQARFPGVGDLATAETQIRGELLRRGAGGVAFADSAPAVFAAMQPVPSVKLRNLSWQGDGTLAIRAAAPSGDALNQMLIALQRDGWQITVPPELTSDATGSTIADITVRAP</sequence>
<keyword evidence="13" id="KW-1185">Reference proteome</keyword>
<evidence type="ECO:0000256" key="6">
    <source>
        <dbReference type="ARBA" id="ARBA00022692"/>
    </source>
</evidence>
<keyword evidence="7" id="KW-0653">Protein transport</keyword>
<evidence type="ECO:0000313" key="12">
    <source>
        <dbReference type="EMBL" id="AKM10660.1"/>
    </source>
</evidence>
<dbReference type="OrthoDB" id="7432052at2"/>
<organism evidence="12 13">
    <name type="scientific">Croceicoccus naphthovorans</name>
    <dbReference type="NCBI Taxonomy" id="1348774"/>
    <lineage>
        <taxon>Bacteria</taxon>
        <taxon>Pseudomonadati</taxon>
        <taxon>Pseudomonadota</taxon>
        <taxon>Alphaproteobacteria</taxon>
        <taxon>Sphingomonadales</taxon>
        <taxon>Erythrobacteraceae</taxon>
        <taxon>Croceicoccus</taxon>
    </lineage>
</organism>
<feature type="domain" description="GspL cytoplasmic actin-ATPase-like" evidence="10">
    <location>
        <begin position="109"/>
        <end position="167"/>
    </location>
</feature>
<evidence type="ECO:0000256" key="1">
    <source>
        <dbReference type="ARBA" id="ARBA00004377"/>
    </source>
</evidence>
<comment type="subcellular location">
    <subcellularLocation>
        <location evidence="1">Cell inner membrane</location>
        <topology evidence="1">Single-pass membrane protein</topology>
    </subcellularLocation>
</comment>
<dbReference type="EMBL" id="CP011770">
    <property type="protein sequence ID" value="AKM10660.1"/>
    <property type="molecule type" value="Genomic_DNA"/>
</dbReference>
<dbReference type="GO" id="GO:0015627">
    <property type="term" value="C:type II protein secretion system complex"/>
    <property type="evidence" value="ECO:0007669"/>
    <property type="project" value="InterPro"/>
</dbReference>
<keyword evidence="8" id="KW-1133">Transmembrane helix</keyword>
<keyword evidence="4" id="KW-1003">Cell membrane</keyword>
<evidence type="ECO:0000313" key="13">
    <source>
        <dbReference type="Proteomes" id="UP000035287"/>
    </source>
</evidence>
<gene>
    <name evidence="12" type="ORF">AB433_12900</name>
</gene>
<dbReference type="KEGG" id="cna:AB433_12900"/>
<reference evidence="12 13" key="1">
    <citation type="submission" date="2015-06" db="EMBL/GenBank/DDBJ databases">
        <authorList>
            <person name="Zeng Y."/>
            <person name="Huang Y."/>
        </authorList>
    </citation>
    <scope>NUCLEOTIDE SEQUENCE [LARGE SCALE GENOMIC DNA]</scope>
    <source>
        <strain evidence="12 13">PQ-2</strain>
    </source>
</reference>
<dbReference type="GO" id="GO:0015628">
    <property type="term" value="P:protein secretion by the type II secretion system"/>
    <property type="evidence" value="ECO:0007669"/>
    <property type="project" value="InterPro"/>
</dbReference>
<proteinExistence type="inferred from homology"/>
<evidence type="ECO:0000256" key="4">
    <source>
        <dbReference type="ARBA" id="ARBA00022475"/>
    </source>
</evidence>
<dbReference type="Pfam" id="PF12693">
    <property type="entry name" value="GspL_C"/>
    <property type="match status" value="1"/>
</dbReference>